<accession>A0A1I3KFL5</accession>
<proteinExistence type="predicted"/>
<sequence length="61" mass="7113">MTITLKRRELDLRAEDLTLNAIVRRLELSGRRVRRRPRALCDRLGFAAPVQAVETARRDLQ</sequence>
<dbReference type="Proteomes" id="UP000199025">
    <property type="component" value="Unassembled WGS sequence"/>
</dbReference>
<protein>
    <submittedName>
        <fullName evidence="1">Uncharacterized protein</fullName>
    </submittedName>
</protein>
<evidence type="ECO:0000313" key="2">
    <source>
        <dbReference type="Proteomes" id="UP000199025"/>
    </source>
</evidence>
<reference evidence="1 2" key="1">
    <citation type="submission" date="2016-10" db="EMBL/GenBank/DDBJ databases">
        <authorList>
            <person name="de Groot N.N."/>
        </authorList>
    </citation>
    <scope>NUCLEOTIDE SEQUENCE [LARGE SCALE GENOMIC DNA]</scope>
    <source>
        <strain evidence="1 2">DSM 44468</strain>
    </source>
</reference>
<name>A0A1I3KFL5_9PSEU</name>
<dbReference type="EMBL" id="FORP01000001">
    <property type="protein sequence ID" value="SFI71299.1"/>
    <property type="molecule type" value="Genomic_DNA"/>
</dbReference>
<dbReference type="RefSeq" id="WP_091504027.1">
    <property type="nucleotide sequence ID" value="NZ_CBDRCA010000007.1"/>
</dbReference>
<evidence type="ECO:0000313" key="1">
    <source>
        <dbReference type="EMBL" id="SFI71299.1"/>
    </source>
</evidence>
<keyword evidence="2" id="KW-1185">Reference proteome</keyword>
<dbReference type="STRING" id="115433.SAMN05421835_101540"/>
<gene>
    <name evidence="1" type="ORF">SAMN05421835_101540</name>
</gene>
<organism evidence="1 2">
    <name type="scientific">Amycolatopsis sacchari</name>
    <dbReference type="NCBI Taxonomy" id="115433"/>
    <lineage>
        <taxon>Bacteria</taxon>
        <taxon>Bacillati</taxon>
        <taxon>Actinomycetota</taxon>
        <taxon>Actinomycetes</taxon>
        <taxon>Pseudonocardiales</taxon>
        <taxon>Pseudonocardiaceae</taxon>
        <taxon>Amycolatopsis</taxon>
    </lineage>
</organism>
<dbReference type="AlphaFoldDB" id="A0A1I3KFL5"/>